<dbReference type="EMBL" id="JAJJMB010001716">
    <property type="protein sequence ID" value="KAI3955831.1"/>
    <property type="molecule type" value="Genomic_DNA"/>
</dbReference>
<feature type="non-terminal residue" evidence="1">
    <location>
        <position position="112"/>
    </location>
</feature>
<proteinExistence type="predicted"/>
<protein>
    <recommendedName>
        <fullName evidence="3">GAG-pre-integrase domain-containing protein</fullName>
    </recommendedName>
</protein>
<evidence type="ECO:0000313" key="2">
    <source>
        <dbReference type="Proteomes" id="UP001202328"/>
    </source>
</evidence>
<gene>
    <name evidence="1" type="ORF">MKW98_006191</name>
</gene>
<evidence type="ECO:0008006" key="3">
    <source>
        <dbReference type="Google" id="ProtNLM"/>
    </source>
</evidence>
<evidence type="ECO:0000313" key="1">
    <source>
        <dbReference type="EMBL" id="KAI3955831.1"/>
    </source>
</evidence>
<dbReference type="AlphaFoldDB" id="A0AAD4TIA0"/>
<keyword evidence="2" id="KW-1185">Reference proteome</keyword>
<name>A0AAD4TIA0_9MAGN</name>
<reference evidence="1" key="1">
    <citation type="submission" date="2022-04" db="EMBL/GenBank/DDBJ databases">
        <title>A functionally conserved STORR gene fusion in Papaver species that diverged 16.8 million years ago.</title>
        <authorList>
            <person name="Catania T."/>
        </authorList>
    </citation>
    <scope>NUCLEOTIDE SEQUENCE</scope>
    <source>
        <strain evidence="1">S-188037</strain>
    </source>
</reference>
<organism evidence="1 2">
    <name type="scientific">Papaver atlanticum</name>
    <dbReference type="NCBI Taxonomy" id="357466"/>
    <lineage>
        <taxon>Eukaryota</taxon>
        <taxon>Viridiplantae</taxon>
        <taxon>Streptophyta</taxon>
        <taxon>Embryophyta</taxon>
        <taxon>Tracheophyta</taxon>
        <taxon>Spermatophyta</taxon>
        <taxon>Magnoliopsida</taxon>
        <taxon>Ranunculales</taxon>
        <taxon>Papaveraceae</taxon>
        <taxon>Papaveroideae</taxon>
        <taxon>Papaver</taxon>
    </lineage>
</organism>
<accession>A0AAD4TIA0</accession>
<comment type="caution">
    <text evidence="1">The sequence shown here is derived from an EMBL/GenBank/DDBJ whole genome shotgun (WGS) entry which is preliminary data.</text>
</comment>
<dbReference type="Proteomes" id="UP001202328">
    <property type="component" value="Unassembled WGS sequence"/>
</dbReference>
<sequence length="112" mass="12398">DLSSGRVTLKGPQCNGLYPLHFLNSSTKSASLQQSHFTNSDSTALTATTTNTISADIWHKRPAHSSFQTFQHVCKILSLNNVLKQPLFCHEDLDLASNVTDVETGRFFPFSE</sequence>